<dbReference type="InterPro" id="IPR036291">
    <property type="entry name" value="NAD(P)-bd_dom_sf"/>
</dbReference>
<dbReference type="PANTHER" id="PTHR43639:SF1">
    <property type="entry name" value="SHORT-CHAIN DEHYDROGENASE_REDUCTASE FAMILY PROTEIN"/>
    <property type="match status" value="1"/>
</dbReference>
<dbReference type="PRINTS" id="PR00081">
    <property type="entry name" value="GDHRDH"/>
</dbReference>
<dbReference type="EMBL" id="JBHTEB010000001">
    <property type="protein sequence ID" value="MFD0313158.1"/>
    <property type="molecule type" value="Genomic_DNA"/>
</dbReference>
<comment type="caution">
    <text evidence="3">The sequence shown here is derived from an EMBL/GenBank/DDBJ whole genome shotgun (WGS) entry which is preliminary data.</text>
</comment>
<dbReference type="EC" id="1.1.1.-" evidence="3"/>
<evidence type="ECO:0000256" key="1">
    <source>
        <dbReference type="ARBA" id="ARBA00006484"/>
    </source>
</evidence>
<name>A0ABW2W4U2_9ACTN</name>
<dbReference type="InterPro" id="IPR002347">
    <property type="entry name" value="SDR_fam"/>
</dbReference>
<dbReference type="Proteomes" id="UP001597023">
    <property type="component" value="Unassembled WGS sequence"/>
</dbReference>
<dbReference type="GO" id="GO:0016491">
    <property type="term" value="F:oxidoreductase activity"/>
    <property type="evidence" value="ECO:0007669"/>
    <property type="project" value="UniProtKB-KW"/>
</dbReference>
<dbReference type="PANTHER" id="PTHR43639">
    <property type="entry name" value="OXIDOREDUCTASE, SHORT-CHAIN DEHYDROGENASE/REDUCTASE FAMILY (AFU_ORTHOLOGUE AFUA_5G02870)"/>
    <property type="match status" value="1"/>
</dbReference>
<accession>A0ABW2W4U2</accession>
<proteinExistence type="inferred from homology"/>
<gene>
    <name evidence="3" type="ORF">ACFQZ6_02690</name>
</gene>
<dbReference type="SUPFAM" id="SSF51735">
    <property type="entry name" value="NAD(P)-binding Rossmann-fold domains"/>
    <property type="match status" value="1"/>
</dbReference>
<organism evidence="3 4">
    <name type="scientific">Streptomyces flavalbus</name>
    <dbReference type="NCBI Taxonomy" id="2665155"/>
    <lineage>
        <taxon>Bacteria</taxon>
        <taxon>Bacillati</taxon>
        <taxon>Actinomycetota</taxon>
        <taxon>Actinomycetes</taxon>
        <taxon>Kitasatosporales</taxon>
        <taxon>Streptomycetaceae</taxon>
        <taxon>Streptomyces</taxon>
    </lineage>
</organism>
<protein>
    <submittedName>
        <fullName evidence="3">SDR family NAD(P)-dependent oxidoreductase</fullName>
        <ecNumber evidence="3">1.1.1.-</ecNumber>
    </submittedName>
</protein>
<reference evidence="4" key="1">
    <citation type="journal article" date="2019" name="Int. J. Syst. Evol. Microbiol.">
        <title>The Global Catalogue of Microorganisms (GCM) 10K type strain sequencing project: providing services to taxonomists for standard genome sequencing and annotation.</title>
        <authorList>
            <consortium name="The Broad Institute Genomics Platform"/>
            <consortium name="The Broad Institute Genome Sequencing Center for Infectious Disease"/>
            <person name="Wu L."/>
            <person name="Ma J."/>
        </authorList>
    </citation>
    <scope>NUCLEOTIDE SEQUENCE [LARGE SCALE GENOMIC DNA]</scope>
    <source>
        <strain evidence="4">CGMCC 4.7400</strain>
    </source>
</reference>
<keyword evidence="4" id="KW-1185">Reference proteome</keyword>
<dbReference type="Pfam" id="PF13561">
    <property type="entry name" value="adh_short_C2"/>
    <property type="match status" value="1"/>
</dbReference>
<keyword evidence="2 3" id="KW-0560">Oxidoreductase</keyword>
<dbReference type="Gene3D" id="3.40.50.720">
    <property type="entry name" value="NAD(P)-binding Rossmann-like Domain"/>
    <property type="match status" value="1"/>
</dbReference>
<sequence>MPTSPKKIALVTGGNRGLGRSVVEALAADGVDVVLTYRSHEDEAKQVVDAVADLGGRAEAIRLDVSETAAYAPFTDILRETLRAGWGRDSFDILVNNAGISGHTVLGGTDEETIDLLFAVHYKGVYLLTQALATAPEGTAPLLADGGRIVNVSSGLARFVTMPYAVYGSMKGAVEVLTRYWALELGKRGISVNTIAPGPVATDFADGYLRASEEAQRHMTGLTALGRIAQADDIGPAVAALVRDGTAWITGQRIEASGGFRL</sequence>
<comment type="similarity">
    <text evidence="1">Belongs to the short-chain dehydrogenases/reductases (SDR) family.</text>
</comment>
<dbReference type="RefSeq" id="WP_381604726.1">
    <property type="nucleotide sequence ID" value="NZ_JBHTEB010000001.1"/>
</dbReference>
<evidence type="ECO:0000313" key="3">
    <source>
        <dbReference type="EMBL" id="MFD0313158.1"/>
    </source>
</evidence>
<evidence type="ECO:0000256" key="2">
    <source>
        <dbReference type="ARBA" id="ARBA00023002"/>
    </source>
</evidence>
<evidence type="ECO:0000313" key="4">
    <source>
        <dbReference type="Proteomes" id="UP001597023"/>
    </source>
</evidence>
<dbReference type="PRINTS" id="PR00080">
    <property type="entry name" value="SDRFAMILY"/>
</dbReference>